<dbReference type="EMBL" id="LT633003">
    <property type="protein sequence ID" value="SFZ71024.1"/>
    <property type="molecule type" value="Genomic_DNA"/>
</dbReference>
<dbReference type="AlphaFoldDB" id="A0A1M4NG51"/>
<evidence type="ECO:0000313" key="1">
    <source>
        <dbReference type="EMBL" id="SFZ71024.1"/>
    </source>
</evidence>
<dbReference type="RefSeq" id="WP_104637657.1">
    <property type="nucleotide sequence ID" value="NZ_FZKG01000014.1"/>
</dbReference>
<dbReference type="EMBL" id="LT633063">
    <property type="protein sequence ID" value="SFZ71145.1"/>
    <property type="molecule type" value="Genomic_DNA"/>
</dbReference>
<accession>A0A1M4NG51</accession>
<sequence>MRAWALGLLLVGSLWGVNNNAQRNRVFIGVMTGFRTAQLSITPWGNAFLWGIKGGYQYYVGQNVSLRTTIDYTQTLKPTAFHTRVDSLLSWNVGVINDFYRLSKKMLIGVYADIGFGYFQSAMTLNSSIQARSFMGYNAVLDFGLGGTLEQQHRVELGLKFPFGEVWSIKNPSVSLRAFYWIASYAYLF</sequence>
<gene>
    <name evidence="1" type="primary">omp634</name>
    <name evidence="2" type="synonym">omp617</name>
</gene>
<name>A0A1M4NG51_HELFE</name>
<evidence type="ECO:0000313" key="2">
    <source>
        <dbReference type="EMBL" id="SFZ71145.1"/>
    </source>
</evidence>
<reference evidence="1" key="1">
    <citation type="submission" date="2016-10" db="EMBL/GenBank/DDBJ databases">
        <title>Proteomic and phylogenetic analysis of the outer membrane protein repertoire of gastric Helicobacter species.</title>
        <authorList>
            <person name="Joosten M."/>
        </authorList>
    </citation>
    <scope>NUCLEOTIDE SEQUENCE</scope>
    <source>
        <strain evidence="1">CS1</strain>
        <strain evidence="2">CS7</strain>
    </source>
</reference>
<proteinExistence type="predicted"/>
<organism evidence="1">
    <name type="scientific">Helicobacter felis</name>
    <dbReference type="NCBI Taxonomy" id="214"/>
    <lineage>
        <taxon>Bacteria</taxon>
        <taxon>Pseudomonadati</taxon>
        <taxon>Campylobacterota</taxon>
        <taxon>Epsilonproteobacteria</taxon>
        <taxon>Campylobacterales</taxon>
        <taxon>Helicobacteraceae</taxon>
        <taxon>Helicobacter</taxon>
    </lineage>
</organism>
<protein>
    <submittedName>
        <fullName evidence="2">OMP617</fullName>
    </submittedName>
    <submittedName>
        <fullName evidence="1">OMP634</fullName>
    </submittedName>
</protein>